<dbReference type="EMBL" id="JAAIUW010000002">
    <property type="protein sequence ID" value="KAF7841631.1"/>
    <property type="molecule type" value="Genomic_DNA"/>
</dbReference>
<dbReference type="AlphaFoldDB" id="A0A835CG71"/>
<protein>
    <submittedName>
        <fullName evidence="1">Ribosomal L1 domain-containing protein 1</fullName>
    </submittedName>
</protein>
<accession>A0A835CG71</accession>
<organism evidence="1 2">
    <name type="scientific">Senna tora</name>
    <dbReference type="NCBI Taxonomy" id="362788"/>
    <lineage>
        <taxon>Eukaryota</taxon>
        <taxon>Viridiplantae</taxon>
        <taxon>Streptophyta</taxon>
        <taxon>Embryophyta</taxon>
        <taxon>Tracheophyta</taxon>
        <taxon>Spermatophyta</taxon>
        <taxon>Magnoliopsida</taxon>
        <taxon>eudicotyledons</taxon>
        <taxon>Gunneridae</taxon>
        <taxon>Pentapetalae</taxon>
        <taxon>rosids</taxon>
        <taxon>fabids</taxon>
        <taxon>Fabales</taxon>
        <taxon>Fabaceae</taxon>
        <taxon>Caesalpinioideae</taxon>
        <taxon>Cassia clade</taxon>
        <taxon>Senna</taxon>
    </lineage>
</organism>
<dbReference type="OrthoDB" id="10251727at2759"/>
<name>A0A835CG71_9FABA</name>
<evidence type="ECO:0000313" key="1">
    <source>
        <dbReference type="EMBL" id="KAF7841631.1"/>
    </source>
</evidence>
<dbReference type="Proteomes" id="UP000634136">
    <property type="component" value="Unassembled WGS sequence"/>
</dbReference>
<sequence length="191" mass="21570">MVWNSPSSNGNSTQDSRRRILLANDHDRCRAVFGWARNWNPTATSFIAVERLSPTTVQQAVNALLKWRNSKSQIEKTKLFNQDDEFIYLILTIRKIPSKARVKPHKVLLPNSFAYEFSENLLIIDDGPKSNLTKEDVQKKIKANVIVVNVVAAINGIVEVVPKKWGNARSSGGNVRSFHLKLFDSPALPLY</sequence>
<evidence type="ECO:0000313" key="2">
    <source>
        <dbReference type="Proteomes" id="UP000634136"/>
    </source>
</evidence>
<keyword evidence="2" id="KW-1185">Reference proteome</keyword>
<comment type="caution">
    <text evidence="1">The sequence shown here is derived from an EMBL/GenBank/DDBJ whole genome shotgun (WGS) entry which is preliminary data.</text>
</comment>
<proteinExistence type="predicted"/>
<reference evidence="1" key="1">
    <citation type="submission" date="2020-09" db="EMBL/GenBank/DDBJ databases">
        <title>Genome-Enabled Discovery of Anthraquinone Biosynthesis in Senna tora.</title>
        <authorList>
            <person name="Kang S.-H."/>
            <person name="Pandey R.P."/>
            <person name="Lee C.-M."/>
            <person name="Sim J.-S."/>
            <person name="Jeong J.-T."/>
            <person name="Choi B.-S."/>
            <person name="Jung M."/>
            <person name="Ginzburg D."/>
            <person name="Zhao K."/>
            <person name="Won S.Y."/>
            <person name="Oh T.-J."/>
            <person name="Yu Y."/>
            <person name="Kim N.-H."/>
            <person name="Lee O.R."/>
            <person name="Lee T.-H."/>
            <person name="Bashyal P."/>
            <person name="Kim T.-S."/>
            <person name="Lee W.-H."/>
            <person name="Kawkins C."/>
            <person name="Kim C.-K."/>
            <person name="Kim J.S."/>
            <person name="Ahn B.O."/>
            <person name="Rhee S.Y."/>
            <person name="Sohng J.K."/>
        </authorList>
    </citation>
    <scope>NUCLEOTIDE SEQUENCE</scope>
    <source>
        <tissue evidence="1">Leaf</tissue>
    </source>
</reference>
<gene>
    <name evidence="1" type="ORF">G2W53_003929</name>
</gene>